<name>A0ACC1HB10_9FUNG</name>
<gene>
    <name evidence="1" type="primary">POP1_1</name>
    <name evidence="1" type="ORF">EV182_004657</name>
</gene>
<accession>A0ACC1HB10</accession>
<dbReference type="EMBL" id="JAMZIH010006622">
    <property type="protein sequence ID" value="KAJ1673739.1"/>
    <property type="molecule type" value="Genomic_DNA"/>
</dbReference>
<comment type="caution">
    <text evidence="1">The sequence shown here is derived from an EMBL/GenBank/DDBJ whole genome shotgun (WGS) entry which is preliminary data.</text>
</comment>
<evidence type="ECO:0000313" key="1">
    <source>
        <dbReference type="EMBL" id="KAJ1673739.1"/>
    </source>
</evidence>
<sequence length="143" mass="15176">MPAGAIIDIEVNDPRLAFPQKITWPGILPPLPVAGGGTSLNGEWSPNAASFPSPKDSIWDREHCKSILEAHLTEQQLSERRGNQLVPGQKLQFGANDVGVPVMLVQRSPDMVSGSELSVQSGAIAAGEHGKKAARRAEHLANG</sequence>
<reference evidence="1" key="1">
    <citation type="submission" date="2022-06" db="EMBL/GenBank/DDBJ databases">
        <title>Phylogenomic reconstructions and comparative analyses of Kickxellomycotina fungi.</title>
        <authorList>
            <person name="Reynolds N.K."/>
            <person name="Stajich J.E."/>
            <person name="Barry K."/>
            <person name="Grigoriev I.V."/>
            <person name="Crous P."/>
            <person name="Smith M.E."/>
        </authorList>
    </citation>
    <scope>NUCLEOTIDE SEQUENCE</scope>
    <source>
        <strain evidence="1">RSA 2271</strain>
    </source>
</reference>
<dbReference type="Proteomes" id="UP001145114">
    <property type="component" value="Unassembled WGS sequence"/>
</dbReference>
<keyword evidence="1" id="KW-0378">Hydrolase</keyword>
<organism evidence="1 2">
    <name type="scientific">Spiromyces aspiralis</name>
    <dbReference type="NCBI Taxonomy" id="68401"/>
    <lineage>
        <taxon>Eukaryota</taxon>
        <taxon>Fungi</taxon>
        <taxon>Fungi incertae sedis</taxon>
        <taxon>Zoopagomycota</taxon>
        <taxon>Kickxellomycotina</taxon>
        <taxon>Kickxellomycetes</taxon>
        <taxon>Kickxellales</taxon>
        <taxon>Kickxellaceae</taxon>
        <taxon>Spiromyces</taxon>
    </lineage>
</organism>
<dbReference type="EC" id="3.1.26.5" evidence="1"/>
<protein>
    <submittedName>
        <fullName evidence="1">Ribonucleases P/MRP protein subunit pop1</fullName>
        <ecNumber evidence="1">3.1.26.5</ecNumber>
    </submittedName>
</protein>
<evidence type="ECO:0000313" key="2">
    <source>
        <dbReference type="Proteomes" id="UP001145114"/>
    </source>
</evidence>
<proteinExistence type="predicted"/>
<keyword evidence="2" id="KW-1185">Reference proteome</keyword>